<evidence type="ECO:0000256" key="4">
    <source>
        <dbReference type="ARBA" id="ARBA00006432"/>
    </source>
</evidence>
<dbReference type="OrthoDB" id="329835at2759"/>
<evidence type="ECO:0000259" key="19">
    <source>
        <dbReference type="PROSITE" id="PS50075"/>
    </source>
</evidence>
<dbReference type="EC" id="1.2.1.31" evidence="6"/>
<dbReference type="InterPro" id="IPR020845">
    <property type="entry name" value="AMP-binding_CS"/>
</dbReference>
<dbReference type="Gene3D" id="3.30.559.30">
    <property type="entry name" value="Nonribosomal peptide synthetase, condensation domain"/>
    <property type="match status" value="1"/>
</dbReference>
<dbReference type="InterPro" id="IPR020806">
    <property type="entry name" value="PKS_PP-bd"/>
</dbReference>
<dbReference type="InterPro" id="IPR006162">
    <property type="entry name" value="Ppantetheine_attach_site"/>
</dbReference>
<feature type="region of interest" description="Disordered" evidence="18">
    <location>
        <begin position="980"/>
        <end position="999"/>
    </location>
</feature>
<dbReference type="PIRSF" id="PIRSF001617">
    <property type="entry name" value="Alpha-AR"/>
    <property type="match status" value="1"/>
</dbReference>
<dbReference type="GO" id="GO:0019878">
    <property type="term" value="P:lysine biosynthetic process via aminoadipic acid"/>
    <property type="evidence" value="ECO:0007669"/>
    <property type="project" value="UniProtKB-UniPathway"/>
</dbReference>
<dbReference type="Pfam" id="PF00501">
    <property type="entry name" value="AMP-binding"/>
    <property type="match status" value="1"/>
</dbReference>
<keyword evidence="9" id="KW-0028">Amino-acid biosynthesis</keyword>
<evidence type="ECO:0000256" key="2">
    <source>
        <dbReference type="ARBA" id="ARBA00003499"/>
    </source>
</evidence>
<feature type="region of interest" description="Disordered" evidence="18">
    <location>
        <begin position="105"/>
        <end position="129"/>
    </location>
</feature>
<feature type="region of interest" description="Disordered" evidence="18">
    <location>
        <begin position="188"/>
        <end position="216"/>
    </location>
</feature>
<evidence type="ECO:0000256" key="6">
    <source>
        <dbReference type="ARBA" id="ARBA00013073"/>
    </source>
</evidence>
<dbReference type="InterPro" id="IPR042099">
    <property type="entry name" value="ANL_N_sf"/>
</dbReference>
<dbReference type="SUPFAM" id="SSF52777">
    <property type="entry name" value="CoA-dependent acyltransferases"/>
    <property type="match status" value="1"/>
</dbReference>
<dbReference type="HOGENOM" id="CLU_000022_19_0_1"/>
<keyword evidence="7" id="KW-0596">Phosphopantetheine</keyword>
<comment type="catalytic activity">
    <reaction evidence="15">
        <text>(S)-2-amino-6-oxohexanoate + AMP + diphosphate + NADP(+) = L-2-aminoadipate + ATP + NADPH + H(+)</text>
        <dbReference type="Rhea" id="RHEA:46936"/>
        <dbReference type="ChEBI" id="CHEBI:15378"/>
        <dbReference type="ChEBI" id="CHEBI:30616"/>
        <dbReference type="ChEBI" id="CHEBI:33019"/>
        <dbReference type="ChEBI" id="CHEBI:57783"/>
        <dbReference type="ChEBI" id="CHEBI:58321"/>
        <dbReference type="ChEBI" id="CHEBI:58349"/>
        <dbReference type="ChEBI" id="CHEBI:58672"/>
        <dbReference type="ChEBI" id="CHEBI:456215"/>
        <dbReference type="EC" id="1.2.1.95"/>
    </reaction>
</comment>
<dbReference type="SUPFAM" id="SSF47336">
    <property type="entry name" value="ACP-like"/>
    <property type="match status" value="1"/>
</dbReference>
<dbReference type="GO" id="GO:0031177">
    <property type="term" value="F:phosphopantetheine binding"/>
    <property type="evidence" value="ECO:0007669"/>
    <property type="project" value="InterPro"/>
</dbReference>
<evidence type="ECO:0000256" key="16">
    <source>
        <dbReference type="ARBA" id="ARBA00048414"/>
    </source>
</evidence>
<dbReference type="RefSeq" id="XP_007879283.1">
    <property type="nucleotide sequence ID" value="XM_007881092.1"/>
</dbReference>
<dbReference type="InterPro" id="IPR010080">
    <property type="entry name" value="Thioester_reductase-like_dom"/>
</dbReference>
<dbReference type="GeneID" id="19317681"/>
<dbReference type="InterPro" id="IPR000873">
    <property type="entry name" value="AMP-dep_synth/lig_dom"/>
</dbReference>
<dbReference type="eggNOG" id="KOG1178">
    <property type="taxonomic scope" value="Eukaryota"/>
</dbReference>
<comment type="pathway">
    <text evidence="3">Amino-acid biosynthesis; L-lysine biosynthesis via AAA pathway; L-lysine from L-alpha-aminoadipate (fungal route): step 1/3.</text>
</comment>
<evidence type="ECO:0000256" key="15">
    <source>
        <dbReference type="ARBA" id="ARBA00048260"/>
    </source>
</evidence>
<keyword evidence="11" id="KW-0560">Oxidoreductase</keyword>
<dbReference type="SUPFAM" id="SSF56801">
    <property type="entry name" value="Acetyl-CoA synthetase-like"/>
    <property type="match status" value="1"/>
</dbReference>
<dbReference type="InterPro" id="IPR045851">
    <property type="entry name" value="AMP-bd_C_sf"/>
</dbReference>
<evidence type="ECO:0000256" key="7">
    <source>
        <dbReference type="ARBA" id="ARBA00022450"/>
    </source>
</evidence>
<keyword evidence="8" id="KW-0597">Phosphoprotein</keyword>
<dbReference type="SMART" id="SM00823">
    <property type="entry name" value="PKS_PP"/>
    <property type="match status" value="1"/>
</dbReference>
<dbReference type="Gene3D" id="1.10.1200.10">
    <property type="entry name" value="ACP-like"/>
    <property type="match status" value="1"/>
</dbReference>
<evidence type="ECO:0000256" key="8">
    <source>
        <dbReference type="ARBA" id="ARBA00022553"/>
    </source>
</evidence>
<dbReference type="NCBIfam" id="TIGR03443">
    <property type="entry name" value="alpha_am_amid"/>
    <property type="match status" value="1"/>
</dbReference>
<evidence type="ECO:0000256" key="14">
    <source>
        <dbReference type="ARBA" id="ARBA00032195"/>
    </source>
</evidence>
<evidence type="ECO:0000256" key="13">
    <source>
        <dbReference type="ARBA" id="ARBA00031335"/>
    </source>
</evidence>
<keyword evidence="10" id="KW-0521">NADP</keyword>
<name>A0A061H8I0_9BASI</name>
<sequence>MRAGSTLTGRASEPLLPSRPGRLRLVWKPVELRLFFHFRPRPHHLHLVPSRSPFSSRLSSHLAPFFLCSSFSSSLVAFWINPSASQHLKNISSIPPPCFLASDRRSARVAHPNGNGSQRSRNMTTQSGELQARLDRWSARLQSLPSIALPTDYPRPATSQLVQALASAPLSPSARKNLVRLALHHELDAHPTSDPDATVNSSDDDDDDDDREDAASPTPFHLLLAAFAVLLHRYTGDTDLVIGSSDPHTGDPLILRIPIEPNDPFWQIVRRIQQVEREAAADAVPYEDIVKRVAAEKAEREGPLPEGVQTAPIFRVRFFDETGGKSRNFMQSTSLTTDLTVFLTKPGVVPGDASAEANDAAATPTASSSDVKASTFHDSLVPNIAVHLSYNSLIFSSQRMKLVLAQLSQLITVAASNPAAPVGSMPIRTATEDKFLPDPTTDLDWCGWKGAITQIFERNARSHPDRRCIVESLSASTDSLAEMAPPASKLREITYGQLDRASNVVAHQLLRAGVQREEVVTTYAYRGVDLVVAVLGTLKAGATFSVIDPAYPPSRQNIYLQVAKPRALIVLAKAGKLHASVRKCIQDELDLRIEIPALELLDDGSVLGGSPASGQPDALDGAQASAGESTNVVLGPDSVGTLSFTSGSTGIPKGVKGRHHSLTHFFPWMGERFGLGSHERFTMLSGIAHDPIQRDIFTPLFFGAELHIPTSEDIGTPGRLAEWMAATKATVTHLTPAMGQLLSAQATASIPSLRNAFFVGDVLTKRDCTRLQALASNVCIINMYGTTETQRAVSYFAIPSVSDSSTFLQTQKDIMPAGQGMKNVQLLVVNRNERTATCAVGEVGEIYVRSGGLAEGYLGPPEVTAEKFMPNFLAPNLSFADTIKDKPEGQFWKGIRDRMYRTGDLGRYLPDGTVECTGRADDQVKIRGFRIELGEIDTHLSRHPHVRENVTLVRRDKDEEKVLVSYFVPGPGAAELEERSSAGEDAAGAADGAKASRDAHLVRGMRRHRKLIKDIRDHLKKKLPAYSVPTLFVPLGKMPLNPNGKIDKPALPFPDTAVASAAASGSAARGDGGNAAAAAAHANATPTEKVIVELWKKLLPNAPQPIPLDESFFDLGGHSILATRLVFEMRKAFVVNVPLGVVFDSPSVSGLAAEVDKLRQGDLDVGGAAAATAGGKADASGKEVNLDDDYGSDVATLSQGLPATFAGDKVRRAEDGPRTVLLTGATGFLGAFILRDLLANRSESVGKVYAHVRAKDVATALDRLREGGEGRGIWDEEWVKSGRLEAVVGDLAAPQRLGMAEDVYARLADEVDDVLHNGALVHWVYPYSKLRAANVGSTVCAIKFCNAGKKAKTLTFVSSTAAVDSEYHIRLSDSIVHQRDAIVAEDGTPYLGVPETDDMEANLKGLKSGYGQSKLVSEKLIMLAASRGLKASIVRPGYVLGDSKTAMSNTDDFLWRMVKGCIQLGLMPDMHNTINMTPVEHVARICSLASLDIGRNLEQANRVRGTHAKVYHVTGRPVIRFNDLLGQLAPHGWKVDKIEYVQWRSRLEEHVLSSSAIAPDDNALFPLLHYVLDDLPTSSKSPELDDRHTQALLDAAGEGQRQGTVMGVDRRLVSIYLSWMVAVGFLPPPTEKGEPLPEIEGVKAGQVRAIGRGSAN</sequence>
<dbReference type="Proteomes" id="UP000053664">
    <property type="component" value="Unassembled WGS sequence"/>
</dbReference>
<dbReference type="EC" id="1.2.1.95" evidence="5"/>
<feature type="compositionally biased region" description="Polar residues" evidence="18">
    <location>
        <begin position="114"/>
        <end position="129"/>
    </location>
</feature>
<gene>
    <name evidence="20" type="ORF">PFL1_03572</name>
</gene>
<dbReference type="PANTHER" id="PTHR44845">
    <property type="entry name" value="CARRIER DOMAIN-CONTAINING PROTEIN"/>
    <property type="match status" value="1"/>
</dbReference>
<evidence type="ECO:0000256" key="10">
    <source>
        <dbReference type="ARBA" id="ARBA00022857"/>
    </source>
</evidence>
<dbReference type="Pfam" id="PF00550">
    <property type="entry name" value="PP-binding"/>
    <property type="match status" value="1"/>
</dbReference>
<accession>A0A061H8I0</accession>
<evidence type="ECO:0000256" key="17">
    <source>
        <dbReference type="ARBA" id="ARBA00049537"/>
    </source>
</evidence>
<evidence type="ECO:0000256" key="9">
    <source>
        <dbReference type="ARBA" id="ARBA00022605"/>
    </source>
</evidence>
<dbReference type="UniPathway" id="UPA00033">
    <property type="reaction ID" value="UER00032"/>
</dbReference>
<dbReference type="InterPro" id="IPR036291">
    <property type="entry name" value="NAD(P)-bd_dom_sf"/>
</dbReference>
<dbReference type="PROSITE" id="PS00012">
    <property type="entry name" value="PHOSPHOPANTETHEINE"/>
    <property type="match status" value="1"/>
</dbReference>
<dbReference type="EMBL" id="KE361633">
    <property type="protein sequence ID" value="EPQ28769.1"/>
    <property type="molecule type" value="Genomic_DNA"/>
</dbReference>
<dbReference type="InterPro" id="IPR010071">
    <property type="entry name" value="AA_adenyl_dom"/>
</dbReference>
<evidence type="ECO:0000256" key="18">
    <source>
        <dbReference type="SAM" id="MobiDB-lite"/>
    </source>
</evidence>
<protein>
    <recommendedName>
        <fullName evidence="14">Alpha-aminoadipate reductase</fullName>
        <ecNumber evidence="6">1.2.1.31</ecNumber>
        <ecNumber evidence="5">1.2.1.95</ecNumber>
    </recommendedName>
    <alternativeName>
        <fullName evidence="13">L-aminoadipate-semialdehyde dehydrogenase</fullName>
    </alternativeName>
</protein>
<evidence type="ECO:0000313" key="20">
    <source>
        <dbReference type="EMBL" id="EPQ28769.1"/>
    </source>
</evidence>
<keyword evidence="12" id="KW-0457">Lysine biosynthesis</keyword>
<dbReference type="CDD" id="cd05235">
    <property type="entry name" value="SDR_e1"/>
    <property type="match status" value="1"/>
</dbReference>
<feature type="compositionally biased region" description="Acidic residues" evidence="18">
    <location>
        <begin position="202"/>
        <end position="212"/>
    </location>
</feature>
<dbReference type="InterPro" id="IPR014397">
    <property type="entry name" value="Lys2"/>
</dbReference>
<dbReference type="Gene3D" id="3.40.50.720">
    <property type="entry name" value="NAD(P)-binding Rossmann-like Domain"/>
    <property type="match status" value="1"/>
</dbReference>
<dbReference type="NCBIfam" id="TIGR01746">
    <property type="entry name" value="Thioester-redct"/>
    <property type="match status" value="1"/>
</dbReference>
<dbReference type="NCBIfam" id="TIGR01733">
    <property type="entry name" value="AA-adenyl-dom"/>
    <property type="match status" value="1"/>
</dbReference>
<dbReference type="InterPro" id="IPR036736">
    <property type="entry name" value="ACP-like_sf"/>
</dbReference>
<proteinExistence type="inferred from homology"/>
<dbReference type="Pfam" id="PF07993">
    <property type="entry name" value="NAD_binding_4"/>
    <property type="match status" value="1"/>
</dbReference>
<evidence type="ECO:0000256" key="3">
    <source>
        <dbReference type="ARBA" id="ARBA00004827"/>
    </source>
</evidence>
<feature type="compositionally biased region" description="Low complexity" evidence="18">
    <location>
        <begin position="983"/>
        <end position="993"/>
    </location>
</feature>
<dbReference type="PANTHER" id="PTHR44845:SF1">
    <property type="entry name" value="L-2-AMINOADIPATE REDUCTASE"/>
    <property type="match status" value="1"/>
</dbReference>
<evidence type="ECO:0000313" key="21">
    <source>
        <dbReference type="Proteomes" id="UP000053664"/>
    </source>
</evidence>
<dbReference type="Gene3D" id="3.40.50.12780">
    <property type="entry name" value="N-terminal domain of ligase-like"/>
    <property type="match status" value="1"/>
</dbReference>
<dbReference type="Gene3D" id="3.30.300.30">
    <property type="match status" value="1"/>
</dbReference>
<organism evidence="20 21">
    <name type="scientific">Pseudozyma flocculosa PF-1</name>
    <dbReference type="NCBI Taxonomy" id="1277687"/>
    <lineage>
        <taxon>Eukaryota</taxon>
        <taxon>Fungi</taxon>
        <taxon>Dikarya</taxon>
        <taxon>Basidiomycota</taxon>
        <taxon>Ustilaginomycotina</taxon>
        <taxon>Ustilaginomycetes</taxon>
        <taxon>Ustilaginales</taxon>
        <taxon>Ustilaginaceae</taxon>
        <taxon>Pseudozyma</taxon>
    </lineage>
</organism>
<feature type="domain" description="Carrier" evidence="19">
    <location>
        <begin position="1082"/>
        <end position="1159"/>
    </location>
</feature>
<dbReference type="GO" id="GO:0004043">
    <property type="term" value="F:L-aminoadipate-semialdehyde dehydrogenase [NAD(P)+] activity"/>
    <property type="evidence" value="ECO:0007669"/>
    <property type="project" value="UniProtKB-EC"/>
</dbReference>
<dbReference type="InterPro" id="IPR013120">
    <property type="entry name" value="FAR_NAD-bd"/>
</dbReference>
<evidence type="ECO:0000256" key="11">
    <source>
        <dbReference type="ARBA" id="ARBA00023002"/>
    </source>
</evidence>
<dbReference type="PROSITE" id="PS50075">
    <property type="entry name" value="CARRIER"/>
    <property type="match status" value="1"/>
</dbReference>
<comment type="catalytic activity">
    <reaction evidence="17">
        <text>(S)-2-amino-6-oxohexanoate + NADP(+) + H2O = L-2-aminoadipate + NADPH + 2 H(+)</text>
        <dbReference type="Rhea" id="RHEA:12304"/>
        <dbReference type="ChEBI" id="CHEBI:15377"/>
        <dbReference type="ChEBI" id="CHEBI:15378"/>
        <dbReference type="ChEBI" id="CHEBI:57783"/>
        <dbReference type="ChEBI" id="CHEBI:58321"/>
        <dbReference type="ChEBI" id="CHEBI:58349"/>
        <dbReference type="ChEBI" id="CHEBI:58672"/>
        <dbReference type="EC" id="1.2.1.31"/>
    </reaction>
</comment>
<evidence type="ECO:0000256" key="1">
    <source>
        <dbReference type="ARBA" id="ARBA00001957"/>
    </source>
</evidence>
<dbReference type="SUPFAM" id="SSF51735">
    <property type="entry name" value="NAD(P)-binding Rossmann-fold domains"/>
    <property type="match status" value="1"/>
</dbReference>
<comment type="function">
    <text evidence="2">Catalyzes the activation of alpha-aminoadipate by ATP-dependent adenylation and the reduction of activated alpha-aminoadipate by NADPH. The activated alpha-aminoadipate is bound to the phosphopantheinyl group of the enzyme itself before it is reduced to (S)-2-amino-6-oxohexanoate.</text>
</comment>
<evidence type="ECO:0000256" key="12">
    <source>
        <dbReference type="ARBA" id="ARBA00023154"/>
    </source>
</evidence>
<reference evidence="20 21" key="1">
    <citation type="journal article" date="2013" name="Plant Cell">
        <title>The transition from a phytopathogenic smut ancestor to an anamorphic biocontrol agent deciphered by comparative whole-genome analysis.</title>
        <authorList>
            <person name="Lefebvre F."/>
            <person name="Joly D.L."/>
            <person name="Labbe C."/>
            <person name="Teichmann B."/>
            <person name="Linning R."/>
            <person name="Belzile F."/>
            <person name="Bakkeren G."/>
            <person name="Belanger R.R."/>
        </authorList>
    </citation>
    <scope>NUCLEOTIDE SEQUENCE [LARGE SCALE GENOMIC DNA]</scope>
    <source>
        <strain evidence="20 21">PF-1</strain>
    </source>
</reference>
<dbReference type="KEGG" id="pfp:PFL1_03572"/>
<comment type="similarity">
    <text evidence="4">Belongs to the ATP-dependent AMP-binding enzyme family.</text>
</comment>
<evidence type="ECO:0000256" key="5">
    <source>
        <dbReference type="ARBA" id="ARBA00012913"/>
    </source>
</evidence>
<comment type="catalytic activity">
    <reaction evidence="16">
        <text>(S)-2-amino-6-oxohexanoate + NAD(+) + H2O = L-2-aminoadipate + NADH + 2 H(+)</text>
        <dbReference type="Rhea" id="RHEA:12308"/>
        <dbReference type="ChEBI" id="CHEBI:15377"/>
        <dbReference type="ChEBI" id="CHEBI:15378"/>
        <dbReference type="ChEBI" id="CHEBI:57540"/>
        <dbReference type="ChEBI" id="CHEBI:57945"/>
        <dbReference type="ChEBI" id="CHEBI:58321"/>
        <dbReference type="ChEBI" id="CHEBI:58672"/>
        <dbReference type="EC" id="1.2.1.31"/>
    </reaction>
</comment>
<dbReference type="PROSITE" id="PS00455">
    <property type="entry name" value="AMP_BINDING"/>
    <property type="match status" value="1"/>
</dbReference>
<comment type="cofactor">
    <cofactor evidence="1">
        <name>pantetheine 4'-phosphate</name>
        <dbReference type="ChEBI" id="CHEBI:47942"/>
    </cofactor>
</comment>
<dbReference type="InterPro" id="IPR009081">
    <property type="entry name" value="PP-bd_ACP"/>
</dbReference>